<proteinExistence type="inferred from homology"/>
<dbReference type="PROSITE" id="PS00523">
    <property type="entry name" value="SULFATASE_1"/>
    <property type="match status" value="1"/>
</dbReference>
<evidence type="ECO:0000313" key="9">
    <source>
        <dbReference type="Proteomes" id="UP001296104"/>
    </source>
</evidence>
<evidence type="ECO:0000256" key="1">
    <source>
        <dbReference type="ARBA" id="ARBA00008779"/>
    </source>
</evidence>
<dbReference type="InterPro" id="IPR017850">
    <property type="entry name" value="Alkaline_phosphatase_core_sf"/>
</dbReference>
<dbReference type="PANTHER" id="PTHR43108">
    <property type="entry name" value="N-ACETYLGLUCOSAMINE-6-SULFATASE FAMILY MEMBER"/>
    <property type="match status" value="1"/>
</dbReference>
<comment type="PTM">
    <text evidence="6">The conversion to 3-oxoalanine (also known as C-formylglycine, FGly), of a serine or cysteine residue in prokaryotes and of a cysteine residue in eukaryotes, is critical for catalytic activity.</text>
</comment>
<dbReference type="SUPFAM" id="SSF53649">
    <property type="entry name" value="Alkaline phosphatase-like"/>
    <property type="match status" value="1"/>
</dbReference>
<dbReference type="EC" id="3.1.6.1" evidence="5"/>
<accession>A0AAI9E9Q9</accession>
<dbReference type="PANTHER" id="PTHR43108:SF8">
    <property type="entry name" value="SD21168P"/>
    <property type="match status" value="1"/>
</dbReference>
<keyword evidence="4" id="KW-0325">Glycoprotein</keyword>
<evidence type="ECO:0000256" key="6">
    <source>
        <dbReference type="PIRSR" id="PIRSR000972-50"/>
    </source>
</evidence>
<keyword evidence="9" id="KW-1185">Reference proteome</keyword>
<evidence type="ECO:0000256" key="5">
    <source>
        <dbReference type="PIRNR" id="PIRNR000972"/>
    </source>
</evidence>
<comment type="catalytic activity">
    <reaction evidence="5">
        <text>an aryl sulfate + H2O = a phenol + sulfate + H(+)</text>
        <dbReference type="Rhea" id="RHEA:17261"/>
        <dbReference type="ChEBI" id="CHEBI:15377"/>
        <dbReference type="ChEBI" id="CHEBI:15378"/>
        <dbReference type="ChEBI" id="CHEBI:16189"/>
        <dbReference type="ChEBI" id="CHEBI:33853"/>
        <dbReference type="ChEBI" id="CHEBI:140317"/>
        <dbReference type="EC" id="3.1.6.1"/>
    </reaction>
</comment>
<protein>
    <recommendedName>
        <fullName evidence="5">Arylsulfatase</fullName>
        <shortName evidence="5">AS</shortName>
        <ecNumber evidence="5">3.1.6.1</ecNumber>
    </recommendedName>
    <alternativeName>
        <fullName evidence="5">Aryl-sulfate sulphohydrolase</fullName>
    </alternativeName>
</protein>
<dbReference type="EMBL" id="CAVMBE010000017">
    <property type="protein sequence ID" value="CAK3963480.1"/>
    <property type="molecule type" value="Genomic_DNA"/>
</dbReference>
<name>A0AAI9E9Q9_9PEZI</name>
<dbReference type="InterPro" id="IPR000917">
    <property type="entry name" value="Sulfatase_N"/>
</dbReference>
<evidence type="ECO:0000256" key="2">
    <source>
        <dbReference type="ARBA" id="ARBA00022729"/>
    </source>
</evidence>
<dbReference type="AlphaFoldDB" id="A0AAI9E9Q9"/>
<dbReference type="CDD" id="cd16147">
    <property type="entry name" value="G6S"/>
    <property type="match status" value="1"/>
</dbReference>
<reference evidence="8" key="1">
    <citation type="submission" date="2023-11" db="EMBL/GenBank/DDBJ databases">
        <authorList>
            <person name="Alioto T."/>
            <person name="Alioto T."/>
            <person name="Gomez Garrido J."/>
        </authorList>
    </citation>
    <scope>NUCLEOTIDE SEQUENCE</scope>
</reference>
<keyword evidence="2" id="KW-0732">Signal</keyword>
<feature type="modified residue" description="3-oxoalanine (Cys)" evidence="6">
    <location>
        <position position="55"/>
    </location>
</feature>
<dbReference type="GO" id="GO:0004065">
    <property type="term" value="F:arylsulfatase activity"/>
    <property type="evidence" value="ECO:0007669"/>
    <property type="project" value="UniProtKB-UniRule"/>
</dbReference>
<dbReference type="GO" id="GO:0018958">
    <property type="term" value="P:phenol-containing compound metabolic process"/>
    <property type="evidence" value="ECO:0007669"/>
    <property type="project" value="InterPro"/>
</dbReference>
<dbReference type="Pfam" id="PF00884">
    <property type="entry name" value="Sulfatase"/>
    <property type="match status" value="1"/>
</dbReference>
<dbReference type="GO" id="GO:0005539">
    <property type="term" value="F:glycosaminoglycan binding"/>
    <property type="evidence" value="ECO:0007669"/>
    <property type="project" value="TreeGrafter"/>
</dbReference>
<comment type="similarity">
    <text evidence="1 5">Belongs to the sulfatase family.</text>
</comment>
<dbReference type="Gene3D" id="3.40.720.10">
    <property type="entry name" value="Alkaline Phosphatase, subunit A"/>
    <property type="match status" value="1"/>
</dbReference>
<sequence>MTSWVGRKKSPKIVFILTDDQDLHMDSLSYMPYLRKHIADKGTTFTRHYCTVALCCPSRVSLWTGKAAHNTNVTDVNPPYGGYPKFISQGFNDDYFPIWMQSLGYATYYVGKLFNAQTIDNYASPPAAGWTGSEFLLDPYTYRYLNATLTRNGGPPVSYEGQYSTDLIAYKSFGFLEDALKQSQPFFLTIAPTAPHSNVQIGGNIDGNFTEHTNVQTPPISAKRHEHLFRDITVPRTPSFNPDTPHGVSWISRLPKQNGTNIASNDHFYRQRLRSLQAVDEMIDELVQRLEKAGILEETYIFFSTDNGYHIGQHRLQPGKQCAFEEDINIPFMVRGPGIAKNRTTDVVTSHIDLVPTFLSLAGGSSDTSPEIWRGFDGAVIPLHHLTEEQKAMKPEHVNVEMWGVIQSEGKYGATLYPNHTYKALRIVGESYNLLYTVWCSGEHELYDLVRDPYETTNIYVRNHSLAAVEVGGRRSEGYHISDQQPLDARIRPEQIVSLDRLIPRLDALIQVLRTCKGKQCTHPWTSLHPNEKISILLEALDSRFDRFYQDQQRVEYDKCEKGYILASEGSIGVRPYLEGIGG</sequence>
<evidence type="ECO:0000313" key="8">
    <source>
        <dbReference type="EMBL" id="CAK3963480.1"/>
    </source>
</evidence>
<dbReference type="GO" id="GO:0008449">
    <property type="term" value="F:N-acetylglucosamine-6-sulfatase activity"/>
    <property type="evidence" value="ECO:0007669"/>
    <property type="project" value="TreeGrafter"/>
</dbReference>
<feature type="domain" description="Sulfatase N-terminal" evidence="7">
    <location>
        <begin position="11"/>
        <end position="363"/>
    </location>
</feature>
<evidence type="ECO:0000256" key="3">
    <source>
        <dbReference type="ARBA" id="ARBA00022801"/>
    </source>
</evidence>
<dbReference type="InterPro" id="IPR024607">
    <property type="entry name" value="Sulfatase_CS"/>
</dbReference>
<keyword evidence="3 5" id="KW-0378">Hydrolase</keyword>
<gene>
    <name evidence="8" type="ORF">LECACI_7A003471</name>
</gene>
<evidence type="ECO:0000259" key="7">
    <source>
        <dbReference type="Pfam" id="PF00884"/>
    </source>
</evidence>
<organism evidence="8 9">
    <name type="scientific">Lecanosticta acicola</name>
    <dbReference type="NCBI Taxonomy" id="111012"/>
    <lineage>
        <taxon>Eukaryota</taxon>
        <taxon>Fungi</taxon>
        <taxon>Dikarya</taxon>
        <taxon>Ascomycota</taxon>
        <taxon>Pezizomycotina</taxon>
        <taxon>Dothideomycetes</taxon>
        <taxon>Dothideomycetidae</taxon>
        <taxon>Mycosphaerellales</taxon>
        <taxon>Mycosphaerellaceae</taxon>
        <taxon>Lecanosticta</taxon>
    </lineage>
</organism>
<dbReference type="PIRSF" id="PIRSF000972">
    <property type="entry name" value="Arylsulf_plant"/>
    <property type="match status" value="1"/>
</dbReference>
<comment type="caution">
    <text evidence="8">The sequence shown here is derived from an EMBL/GenBank/DDBJ whole genome shotgun (WGS) entry which is preliminary data.</text>
</comment>
<evidence type="ECO:0000256" key="4">
    <source>
        <dbReference type="ARBA" id="ARBA00023180"/>
    </source>
</evidence>
<dbReference type="FunFam" id="3.40.720.10:FF:000051">
    <property type="entry name" value="Arylsulfatase"/>
    <property type="match status" value="1"/>
</dbReference>
<dbReference type="InterPro" id="IPR012083">
    <property type="entry name" value="Arylsulfatase"/>
</dbReference>
<dbReference type="Proteomes" id="UP001296104">
    <property type="component" value="Unassembled WGS sequence"/>
</dbReference>